<evidence type="ECO:0008006" key="3">
    <source>
        <dbReference type="Google" id="ProtNLM"/>
    </source>
</evidence>
<dbReference type="STRING" id="930990.A0A067MFN6"/>
<accession>A0A067MFN6</accession>
<name>A0A067MFN6_BOTB1</name>
<reference evidence="2" key="1">
    <citation type="journal article" date="2014" name="Proc. Natl. Acad. Sci. U.S.A.">
        <title>Extensive sampling of basidiomycete genomes demonstrates inadequacy of the white-rot/brown-rot paradigm for wood decay fungi.</title>
        <authorList>
            <person name="Riley R."/>
            <person name="Salamov A.A."/>
            <person name="Brown D.W."/>
            <person name="Nagy L.G."/>
            <person name="Floudas D."/>
            <person name="Held B.W."/>
            <person name="Levasseur A."/>
            <person name="Lombard V."/>
            <person name="Morin E."/>
            <person name="Otillar R."/>
            <person name="Lindquist E.A."/>
            <person name="Sun H."/>
            <person name="LaButti K.M."/>
            <person name="Schmutz J."/>
            <person name="Jabbour D."/>
            <person name="Luo H."/>
            <person name="Baker S.E."/>
            <person name="Pisabarro A.G."/>
            <person name="Walton J.D."/>
            <person name="Blanchette R.A."/>
            <person name="Henrissat B."/>
            <person name="Martin F."/>
            <person name="Cullen D."/>
            <person name="Hibbett D.S."/>
            <person name="Grigoriev I.V."/>
        </authorList>
    </citation>
    <scope>NUCLEOTIDE SEQUENCE [LARGE SCALE GENOMIC DNA]</scope>
    <source>
        <strain evidence="2">FD-172 SS1</strain>
    </source>
</reference>
<keyword evidence="2" id="KW-1185">Reference proteome</keyword>
<sequence length="228" mass="25719">MVPDNKLLFWPEVACVLPRDVGTDSAKHLRSVIRTTLVPRDERVIVAAALTETDVGTGASFCEVAFNLDSECKKERFFSVYVDAFFTTFLTPIVQFGLAFEAHGQNVLLRARPVIEGADLWMLAGFAIRDSDGIKLHPETLRTASGKDTVLENAANSLAFRAHCPKHHALYTRWMRNPFLPSLRMEPDGLCYNADGDHYLPNMILYQGERWACENSWWDANDVVELNE</sequence>
<dbReference type="InterPro" id="IPR037455">
    <property type="entry name" value="LucA/IucC-like"/>
</dbReference>
<dbReference type="PANTHER" id="PTHR34384">
    <property type="entry name" value="L-2,3-DIAMINOPROPANOATE--CITRATE LIGASE"/>
    <property type="match status" value="1"/>
</dbReference>
<dbReference type="GO" id="GO:0019290">
    <property type="term" value="P:siderophore biosynthetic process"/>
    <property type="evidence" value="ECO:0007669"/>
    <property type="project" value="InterPro"/>
</dbReference>
<dbReference type="AlphaFoldDB" id="A0A067MFN6"/>
<dbReference type="Gene3D" id="1.10.510.40">
    <property type="match status" value="1"/>
</dbReference>
<dbReference type="OrthoDB" id="2117718at2759"/>
<protein>
    <recommendedName>
        <fullName evidence="3">Aerobactin siderophore biosynthesis IucA/IucC-like C-terminal domain-containing protein</fullName>
    </recommendedName>
</protein>
<dbReference type="HOGENOM" id="CLU_1214568_0_0_1"/>
<dbReference type="EMBL" id="KL198068">
    <property type="protein sequence ID" value="KDQ10366.1"/>
    <property type="molecule type" value="Genomic_DNA"/>
</dbReference>
<organism evidence="1 2">
    <name type="scientific">Botryobasidium botryosum (strain FD-172 SS1)</name>
    <dbReference type="NCBI Taxonomy" id="930990"/>
    <lineage>
        <taxon>Eukaryota</taxon>
        <taxon>Fungi</taxon>
        <taxon>Dikarya</taxon>
        <taxon>Basidiomycota</taxon>
        <taxon>Agaricomycotina</taxon>
        <taxon>Agaricomycetes</taxon>
        <taxon>Cantharellales</taxon>
        <taxon>Botryobasidiaceae</taxon>
        <taxon>Botryobasidium</taxon>
    </lineage>
</organism>
<evidence type="ECO:0000313" key="1">
    <source>
        <dbReference type="EMBL" id="KDQ10366.1"/>
    </source>
</evidence>
<evidence type="ECO:0000313" key="2">
    <source>
        <dbReference type="Proteomes" id="UP000027195"/>
    </source>
</evidence>
<dbReference type="Proteomes" id="UP000027195">
    <property type="component" value="Unassembled WGS sequence"/>
</dbReference>
<gene>
    <name evidence="1" type="ORF">BOTBODRAFT_190524</name>
</gene>
<proteinExistence type="predicted"/>
<dbReference type="PANTHER" id="PTHR34384:SF5">
    <property type="entry name" value="L-2,3-DIAMINOPROPANOATE--CITRATE LIGASE"/>
    <property type="match status" value="1"/>
</dbReference>
<dbReference type="InParanoid" id="A0A067MFN6"/>